<sequence>MKKIKTLLLAGILLGMQGANMVPVQAQGFSHHLIDELLIDKLPVAMYYESGRTMVELEDVAKATDTTVSYNYPWITIDAEIVKINLEIGSKNYYVNEKLMTLPVAPTLKDAHVFLPLFDIVKVLGLDWHQDNDGIQISGKMIETFSTIDVYKDQINNNGVTKALVSSPFYNTDKSETMIDLRDFEVATGTEIDYKYPWITITDSDKIVDLTVGDKLCKVNQQDVYKLSTTPTIKNDTVYLPIKEVSEILGFSIDVKDDLIFLAK</sequence>
<organism evidence="1 2">
    <name type="scientific">Candidatus Epulonipiscium fishelsonii</name>
    <dbReference type="NCBI Taxonomy" id="77094"/>
    <lineage>
        <taxon>Bacteria</taxon>
        <taxon>Bacillati</taxon>
        <taxon>Bacillota</taxon>
        <taxon>Clostridia</taxon>
        <taxon>Lachnospirales</taxon>
        <taxon>Lachnospiraceae</taxon>
        <taxon>Candidatus Epulonipiscium</taxon>
    </lineage>
</organism>
<accession>A0ACC8XGZ3</accession>
<name>A0ACC8XGZ3_9FIRM</name>
<dbReference type="EMBL" id="LJDB01000004">
    <property type="protein sequence ID" value="ONI42896.1"/>
    <property type="molecule type" value="Genomic_DNA"/>
</dbReference>
<protein>
    <submittedName>
        <fullName evidence="1">Uncharacterized protein</fullName>
    </submittedName>
</protein>
<evidence type="ECO:0000313" key="1">
    <source>
        <dbReference type="EMBL" id="ONI42896.1"/>
    </source>
</evidence>
<keyword evidence="2" id="KW-1185">Reference proteome</keyword>
<evidence type="ECO:0000313" key="2">
    <source>
        <dbReference type="Proteomes" id="UP000188605"/>
    </source>
</evidence>
<comment type="caution">
    <text evidence="1">The sequence shown here is derived from an EMBL/GenBank/DDBJ whole genome shotgun (WGS) entry which is preliminary data.</text>
</comment>
<reference evidence="1" key="1">
    <citation type="submission" date="2016-08" db="EMBL/GenBank/DDBJ databases">
        <authorList>
            <person name="Ngugi D.K."/>
            <person name="Miyake S."/>
            <person name="Stingl U."/>
        </authorList>
    </citation>
    <scope>NUCLEOTIDE SEQUENCE</scope>
    <source>
        <strain evidence="1">SCG-B11WGA-EpuloA1</strain>
    </source>
</reference>
<proteinExistence type="predicted"/>
<gene>
    <name evidence="1" type="ORF">AN396_12965</name>
</gene>
<dbReference type="Proteomes" id="UP000188605">
    <property type="component" value="Unassembled WGS sequence"/>
</dbReference>